<gene>
    <name evidence="6" type="primary">nudJ</name>
    <name evidence="8" type="ORF">G8770_06970</name>
</gene>
<sequence>MDQNRPHATVATIVERNQKYLLVREQRDGKIVYNQPAGHIENGESVVQAAIRETLEETGWNILPTRFAGLSTYHAPNGISYLRSTLIAEPLSQVADAPLDEGILEAVWLDYEEILMIEDQLRSPIVKKVIDDYRMGISYPLDILYEQSPIR</sequence>
<dbReference type="InterPro" id="IPR020084">
    <property type="entry name" value="NUDIX_hydrolase_CS"/>
</dbReference>
<evidence type="ECO:0000256" key="5">
    <source>
        <dbReference type="ARBA" id="ARBA00022801"/>
    </source>
</evidence>
<keyword evidence="9" id="KW-1185">Reference proteome</keyword>
<dbReference type="AlphaFoldDB" id="A0A9E5JTM2"/>
<dbReference type="GO" id="GO:0017111">
    <property type="term" value="F:ribonucleoside triphosphate phosphatase activity"/>
    <property type="evidence" value="ECO:0007669"/>
    <property type="project" value="InterPro"/>
</dbReference>
<comment type="caution">
    <text evidence="8">The sequence shown here is derived from an EMBL/GenBank/DDBJ whole genome shotgun (WGS) entry which is preliminary data.</text>
</comment>
<dbReference type="PANTHER" id="PTHR43222:SF11">
    <property type="entry name" value="PHOSPHATASE NUDJ"/>
    <property type="match status" value="1"/>
</dbReference>
<dbReference type="CDD" id="cd03675">
    <property type="entry name" value="NUDIX_Hydrolase"/>
    <property type="match status" value="1"/>
</dbReference>
<accession>A0A9E5JTM2</accession>
<dbReference type="PROSITE" id="PS00893">
    <property type="entry name" value="NUDIX_BOX"/>
    <property type="match status" value="1"/>
</dbReference>
<reference evidence="8" key="1">
    <citation type="submission" date="2020-03" db="EMBL/GenBank/DDBJ databases">
        <authorList>
            <person name="Guo F."/>
        </authorList>
    </citation>
    <scope>NUCLEOTIDE SEQUENCE</scope>
    <source>
        <strain evidence="8">JCM 30134</strain>
    </source>
</reference>
<proteinExistence type="inferred from homology"/>
<comment type="subunit">
    <text evidence="3 6">Monomer.</text>
</comment>
<keyword evidence="5 6" id="KW-0378">Hydrolase</keyword>
<dbReference type="InterPro" id="IPR033713">
    <property type="entry name" value="NudJ"/>
</dbReference>
<name>A0A9E5JTM2_9GAMM</name>
<evidence type="ECO:0000256" key="3">
    <source>
        <dbReference type="ARBA" id="ARBA00011245"/>
    </source>
</evidence>
<evidence type="ECO:0000313" key="9">
    <source>
        <dbReference type="Proteomes" id="UP000787472"/>
    </source>
</evidence>
<keyword evidence="6" id="KW-0460">Magnesium</keyword>
<dbReference type="EMBL" id="JAAONZ010000004">
    <property type="protein sequence ID" value="NHO65281.1"/>
    <property type="molecule type" value="Genomic_DNA"/>
</dbReference>
<dbReference type="Proteomes" id="UP000787472">
    <property type="component" value="Unassembled WGS sequence"/>
</dbReference>
<evidence type="ECO:0000256" key="6">
    <source>
        <dbReference type="RuleBase" id="RU364043"/>
    </source>
</evidence>
<organism evidence="8 9">
    <name type="scientific">Pseudomaricurvus hydrocarbonicus</name>
    <dbReference type="NCBI Taxonomy" id="1470433"/>
    <lineage>
        <taxon>Bacteria</taxon>
        <taxon>Pseudomonadati</taxon>
        <taxon>Pseudomonadota</taxon>
        <taxon>Gammaproteobacteria</taxon>
        <taxon>Cellvibrionales</taxon>
        <taxon>Cellvibrionaceae</taxon>
        <taxon>Pseudomaricurvus</taxon>
    </lineage>
</organism>
<protein>
    <recommendedName>
        <fullName evidence="4 6">Phosphatase NudJ</fullName>
        <ecNumber evidence="6">3.6.1.-</ecNumber>
    </recommendedName>
</protein>
<evidence type="ECO:0000313" key="8">
    <source>
        <dbReference type="EMBL" id="NHO65281.1"/>
    </source>
</evidence>
<evidence type="ECO:0000256" key="2">
    <source>
        <dbReference type="ARBA" id="ARBA00007608"/>
    </source>
</evidence>
<dbReference type="Gene3D" id="3.90.79.10">
    <property type="entry name" value="Nucleoside Triphosphate Pyrophosphohydrolase"/>
    <property type="match status" value="1"/>
</dbReference>
<dbReference type="InterPro" id="IPR000086">
    <property type="entry name" value="NUDIX_hydrolase_dom"/>
</dbReference>
<dbReference type="EC" id="3.6.1.-" evidence="6"/>
<comment type="similarity">
    <text evidence="2 6">Belongs to the Nudix hydrolase family. NudJ subfamily.</text>
</comment>
<dbReference type="InterPro" id="IPR015797">
    <property type="entry name" value="NUDIX_hydrolase-like_dom_sf"/>
</dbReference>
<dbReference type="GO" id="GO:0017110">
    <property type="term" value="F:nucleoside diphosphate phosphatase activity"/>
    <property type="evidence" value="ECO:0007669"/>
    <property type="project" value="InterPro"/>
</dbReference>
<dbReference type="PANTHER" id="PTHR43222">
    <property type="entry name" value="NUDIX HYDROLASE 23"/>
    <property type="match status" value="1"/>
</dbReference>
<feature type="domain" description="Nudix hydrolase" evidence="7">
    <location>
        <begin position="5"/>
        <end position="134"/>
    </location>
</feature>
<dbReference type="Pfam" id="PF00293">
    <property type="entry name" value="NUDIX"/>
    <property type="match status" value="1"/>
</dbReference>
<evidence type="ECO:0000256" key="4">
    <source>
        <dbReference type="ARBA" id="ARBA00015552"/>
    </source>
</evidence>
<dbReference type="PROSITE" id="PS51462">
    <property type="entry name" value="NUDIX"/>
    <property type="match status" value="1"/>
</dbReference>
<dbReference type="GO" id="GO:0004787">
    <property type="term" value="F:thiamine diphosphate phosphatase activity"/>
    <property type="evidence" value="ECO:0007669"/>
    <property type="project" value="InterPro"/>
</dbReference>
<evidence type="ECO:0000259" key="7">
    <source>
        <dbReference type="PROSITE" id="PS51462"/>
    </source>
</evidence>
<comment type="cofactor">
    <cofactor evidence="1 6">
        <name>Mg(2+)</name>
        <dbReference type="ChEBI" id="CHEBI:18420"/>
    </cofactor>
</comment>
<dbReference type="SUPFAM" id="SSF55811">
    <property type="entry name" value="Nudix"/>
    <property type="match status" value="1"/>
</dbReference>
<evidence type="ECO:0000256" key="1">
    <source>
        <dbReference type="ARBA" id="ARBA00001946"/>
    </source>
</evidence>